<dbReference type="InterPro" id="IPR037191">
    <property type="entry name" value="VPS9_dom_sf"/>
</dbReference>
<comment type="caution">
    <text evidence="2">The sequence shown here is derived from an EMBL/GenBank/DDBJ whole genome shotgun (WGS) entry which is preliminary data.</text>
</comment>
<organism evidence="2 3">
    <name type="scientific">Tritrichomonas musculus</name>
    <dbReference type="NCBI Taxonomy" id="1915356"/>
    <lineage>
        <taxon>Eukaryota</taxon>
        <taxon>Metamonada</taxon>
        <taxon>Parabasalia</taxon>
        <taxon>Tritrichomonadida</taxon>
        <taxon>Tritrichomonadidae</taxon>
        <taxon>Tritrichomonas</taxon>
    </lineage>
</organism>
<evidence type="ECO:0008006" key="4">
    <source>
        <dbReference type="Google" id="ProtNLM"/>
    </source>
</evidence>
<name>A0ABR2KMH3_9EUKA</name>
<gene>
    <name evidence="2" type="ORF">M9Y10_029406</name>
</gene>
<protein>
    <recommendedName>
        <fullName evidence="4">VPS9 domain-containing protein</fullName>
    </recommendedName>
</protein>
<reference evidence="2 3" key="1">
    <citation type="submission" date="2024-04" db="EMBL/GenBank/DDBJ databases">
        <title>Tritrichomonas musculus Genome.</title>
        <authorList>
            <person name="Alves-Ferreira E."/>
            <person name="Grigg M."/>
            <person name="Lorenzi H."/>
            <person name="Galac M."/>
        </authorList>
    </citation>
    <scope>NUCLEOTIDE SEQUENCE [LARGE SCALE GENOMIC DNA]</scope>
    <source>
        <strain evidence="2 3">EAF2021</strain>
    </source>
</reference>
<dbReference type="SUPFAM" id="SSF109993">
    <property type="entry name" value="VPS9 domain"/>
    <property type="match status" value="1"/>
</dbReference>
<keyword evidence="3" id="KW-1185">Reference proteome</keyword>
<feature type="region of interest" description="Disordered" evidence="1">
    <location>
        <begin position="355"/>
        <end position="388"/>
    </location>
</feature>
<dbReference type="EMBL" id="JAPFFF010000004">
    <property type="protein sequence ID" value="KAK8892183.1"/>
    <property type="molecule type" value="Genomic_DNA"/>
</dbReference>
<evidence type="ECO:0000313" key="2">
    <source>
        <dbReference type="EMBL" id="KAK8892183.1"/>
    </source>
</evidence>
<evidence type="ECO:0000256" key="1">
    <source>
        <dbReference type="SAM" id="MobiDB-lite"/>
    </source>
</evidence>
<accession>A0ABR2KMH3</accession>
<sequence>MRSWSLDDHPILVNFRKMMNIIPHNDGKFYHLFLPPPYALTQKMAQQPLSFVFFTTPQEPTIYHLYGKPNVIVERRGESIILTKGFKNKANIRVFMEMPCTSADGLSFTMYELYTDIYNPKDAPPFCKRILEVYQDPDASYTFLDKEIKNYKELKTLLEGASNYIFVTHLDESNYQDFISRLHVTINKICESVFKLPMCRELPVFVRTKLNYLVFNAITTKCHFQLLKAYHAAYKNQDLIAQKNIRRYELTKTTDIDAAVNILKNIMNLPTPGDCVYLLSHFFDAVVKSFKGKEVAADDILPAICQAMTHDPGFGSHCVSFLTYLADVWPQTGLDEKASYVLVTCSIAAAHLGTPMDDIPETKPEPQPVQDSQPKNRPLNKDEEQVTDSTIDMLNDLLDIL</sequence>
<proteinExistence type="predicted"/>
<dbReference type="Proteomes" id="UP001470230">
    <property type="component" value="Unassembled WGS sequence"/>
</dbReference>
<evidence type="ECO:0000313" key="3">
    <source>
        <dbReference type="Proteomes" id="UP001470230"/>
    </source>
</evidence>